<feature type="chain" id="PRO_5020923078" evidence="1">
    <location>
        <begin position="22"/>
        <end position="849"/>
    </location>
</feature>
<dbReference type="NCBIfam" id="TIGR04131">
    <property type="entry name" value="Bac_Flav_CTERM"/>
    <property type="match status" value="1"/>
</dbReference>
<comment type="caution">
    <text evidence="2">The sequence shown here is derived from an EMBL/GenBank/DDBJ whole genome shotgun (WGS) entry which is preliminary data.</text>
</comment>
<sequence length="849" mass="88917">MNRSCCLLLPTVFLLYSPVAAQVTASFTVPATVCAGTPLTVNNTSVGATNYYWSFCAADFSANPDAVNLGNPNGVVNNPVFGCYVQDADGNFYGLVTCYAEGHLIRLRFGNSLLNNPTAEDLGTFGGVIPEQLEGIQLLKVNGNWTAIMVGGGNQSANSSPRVVKVDFGNALTNPGTATNWGNVGGLNLPHKLYIGFEGGNYYGFTTNVIDNTITRLSFGPDFTNLPTGINMGNIGNLDYPCGLTFVKYAGNWYCLTANMNSNSLTRLDFGTSLLNTPTGVNIGNPGGVLNTPRDIVLFTTCSGVYGFVTGMNNNDLVKLYFGNDPTTVPGATDLGNIGNFSFPHSLSDLFRVGNDIYTFVPNANSNSLTRLRFAGCSDIPGSSAQNPAPVTYPNPGVYDINLMVDLGLPTQTSYCQQVYVAPLPQGTLIGDTVCTGDSPSISFNTFNNTTQGAAPFTISYTDGTHTYTQGGLPGVYQSLITVPALGTYTLTNITGSNGCSTDTTETVNVSMKPLPQGGIAGIANCGSDSATLWFTASSGTGPFFLQLSPGGTAFLDPGQTLTLPLSQQTTFNLLWVVDKYCERRSGFDTPSVTLTPRPNPVVQFNSPGSICYNAAPELLTAASETTGLPGSGAYSGPGTDAAGNFTPADAGVGTHTILYSYTANDGCTAADSNQIVVNPAPVQAEVMITGCEGVPIQVSAAKGGATYTWTPATGLSNATVANPTAELDGSITYVAQVIDSDGCAASDTVAIKDAGPVKRAFMIPNGFTPNGDGHNDCFGIHTWGQVTLDEFDIFDRWGTKVFSTKDPADCWDGTVGGQPEPPGAYVFVIRAETACGKITRTGTLMLMR</sequence>
<feature type="signal peptide" evidence="1">
    <location>
        <begin position="1"/>
        <end position="21"/>
    </location>
</feature>
<accession>A0A4V3GKN9</accession>
<evidence type="ECO:0000313" key="2">
    <source>
        <dbReference type="EMBL" id="TDW96392.1"/>
    </source>
</evidence>
<keyword evidence="1" id="KW-0732">Signal</keyword>
<dbReference type="Proteomes" id="UP000294498">
    <property type="component" value="Unassembled WGS sequence"/>
</dbReference>
<evidence type="ECO:0000313" key="3">
    <source>
        <dbReference type="Proteomes" id="UP000294498"/>
    </source>
</evidence>
<name>A0A4V3GKN9_9BACT</name>
<proteinExistence type="predicted"/>
<gene>
    <name evidence="2" type="ORF">EDB95_4221</name>
</gene>
<dbReference type="EMBL" id="SODV01000002">
    <property type="protein sequence ID" value="TDW96392.1"/>
    <property type="molecule type" value="Genomic_DNA"/>
</dbReference>
<organism evidence="2 3">
    <name type="scientific">Dinghuibacter silviterrae</name>
    <dbReference type="NCBI Taxonomy" id="1539049"/>
    <lineage>
        <taxon>Bacteria</taxon>
        <taxon>Pseudomonadati</taxon>
        <taxon>Bacteroidota</taxon>
        <taxon>Chitinophagia</taxon>
        <taxon>Chitinophagales</taxon>
        <taxon>Chitinophagaceae</taxon>
        <taxon>Dinghuibacter</taxon>
    </lineage>
</organism>
<dbReference type="RefSeq" id="WP_133996747.1">
    <property type="nucleotide sequence ID" value="NZ_SODV01000002.1"/>
</dbReference>
<dbReference type="InterPro" id="IPR026341">
    <property type="entry name" value="T9SS_type_B"/>
</dbReference>
<reference evidence="2 3" key="1">
    <citation type="submission" date="2019-03" db="EMBL/GenBank/DDBJ databases">
        <title>Genomic Encyclopedia of Type Strains, Phase IV (KMG-IV): sequencing the most valuable type-strain genomes for metagenomic binning, comparative biology and taxonomic classification.</title>
        <authorList>
            <person name="Goeker M."/>
        </authorList>
    </citation>
    <scope>NUCLEOTIDE SEQUENCE [LARGE SCALE GENOMIC DNA]</scope>
    <source>
        <strain evidence="2 3">DSM 100059</strain>
    </source>
</reference>
<protein>
    <submittedName>
        <fullName evidence="2">Gliding motility-associated-like protein</fullName>
    </submittedName>
</protein>
<dbReference type="AlphaFoldDB" id="A0A4V3GKN9"/>
<evidence type="ECO:0000256" key="1">
    <source>
        <dbReference type="SAM" id="SignalP"/>
    </source>
</evidence>
<dbReference type="OrthoDB" id="603322at2"/>
<keyword evidence="3" id="KW-1185">Reference proteome</keyword>
<dbReference type="Pfam" id="PF13585">
    <property type="entry name" value="CHU_C"/>
    <property type="match status" value="1"/>
</dbReference>